<accession>A0A2P2QXR1</accession>
<evidence type="ECO:0000313" key="1">
    <source>
        <dbReference type="EMBL" id="MBX71796.1"/>
    </source>
</evidence>
<organism evidence="1">
    <name type="scientific">Rhizophora mucronata</name>
    <name type="common">Asiatic mangrove</name>
    <dbReference type="NCBI Taxonomy" id="61149"/>
    <lineage>
        <taxon>Eukaryota</taxon>
        <taxon>Viridiplantae</taxon>
        <taxon>Streptophyta</taxon>
        <taxon>Embryophyta</taxon>
        <taxon>Tracheophyta</taxon>
        <taxon>Spermatophyta</taxon>
        <taxon>Magnoliopsida</taxon>
        <taxon>eudicotyledons</taxon>
        <taxon>Gunneridae</taxon>
        <taxon>Pentapetalae</taxon>
        <taxon>rosids</taxon>
        <taxon>fabids</taxon>
        <taxon>Malpighiales</taxon>
        <taxon>Rhizophoraceae</taxon>
        <taxon>Rhizophora</taxon>
    </lineage>
</organism>
<reference evidence="1" key="1">
    <citation type="submission" date="2018-02" db="EMBL/GenBank/DDBJ databases">
        <title>Rhizophora mucronata_Transcriptome.</title>
        <authorList>
            <person name="Meera S.P."/>
            <person name="Sreeshan A."/>
            <person name="Augustine A."/>
        </authorList>
    </citation>
    <scope>NUCLEOTIDE SEQUENCE</scope>
    <source>
        <tissue evidence="1">Leaf</tissue>
    </source>
</reference>
<proteinExistence type="predicted"/>
<dbReference type="EMBL" id="GGEC01091312">
    <property type="protein sequence ID" value="MBX71796.1"/>
    <property type="molecule type" value="Transcribed_RNA"/>
</dbReference>
<sequence length="19" mass="2378">MHFMTPPMRKHFLNYKLEG</sequence>
<protein>
    <submittedName>
        <fullName evidence="1">Uncharacterized protein</fullName>
    </submittedName>
</protein>
<name>A0A2P2QXR1_RHIMU</name>
<dbReference type="AlphaFoldDB" id="A0A2P2QXR1"/>